<protein>
    <recommendedName>
        <fullName evidence="5 6">Small ribosomal subunit protein bS20</fullName>
    </recommendedName>
</protein>
<evidence type="ECO:0000256" key="5">
    <source>
        <dbReference type="ARBA" id="ARBA00035136"/>
    </source>
</evidence>
<dbReference type="AlphaFoldDB" id="A0A1G1WFZ7"/>
<evidence type="ECO:0000256" key="3">
    <source>
        <dbReference type="ARBA" id="ARBA00022980"/>
    </source>
</evidence>
<feature type="compositionally biased region" description="Low complexity" evidence="7">
    <location>
        <begin position="72"/>
        <end position="83"/>
    </location>
</feature>
<comment type="similarity">
    <text evidence="6">Belongs to the bacterial ribosomal protein bS20 family.</text>
</comment>
<comment type="caution">
    <text evidence="8">The sequence shown here is derived from an EMBL/GenBank/DDBJ whole genome shotgun (WGS) entry which is preliminary data.</text>
</comment>
<dbReference type="NCBIfam" id="TIGR00029">
    <property type="entry name" value="S20"/>
    <property type="match status" value="1"/>
</dbReference>
<organism evidence="8 9">
    <name type="scientific">Candidatus Woykebacteria bacterium RBG_16_43_9</name>
    <dbReference type="NCBI Taxonomy" id="1802596"/>
    <lineage>
        <taxon>Bacteria</taxon>
        <taxon>Candidatus Woykeibacteriota</taxon>
    </lineage>
</organism>
<dbReference type="GO" id="GO:0003735">
    <property type="term" value="F:structural constituent of ribosome"/>
    <property type="evidence" value="ECO:0007669"/>
    <property type="project" value="InterPro"/>
</dbReference>
<evidence type="ECO:0000256" key="2">
    <source>
        <dbReference type="ARBA" id="ARBA00022884"/>
    </source>
</evidence>
<dbReference type="Proteomes" id="UP000176389">
    <property type="component" value="Unassembled WGS sequence"/>
</dbReference>
<feature type="compositionally biased region" description="Basic residues" evidence="7">
    <location>
        <begin position="91"/>
        <end position="105"/>
    </location>
</feature>
<feature type="region of interest" description="Disordered" evidence="7">
    <location>
        <begin position="63"/>
        <end position="105"/>
    </location>
</feature>
<evidence type="ECO:0000256" key="7">
    <source>
        <dbReference type="SAM" id="MobiDB-lite"/>
    </source>
</evidence>
<evidence type="ECO:0000256" key="6">
    <source>
        <dbReference type="HAMAP-Rule" id="MF_00500"/>
    </source>
</evidence>
<dbReference type="InterPro" id="IPR002583">
    <property type="entry name" value="Ribosomal_bS20"/>
</dbReference>
<dbReference type="EMBL" id="MHCS01000018">
    <property type="protein sequence ID" value="OGY26584.1"/>
    <property type="molecule type" value="Genomic_DNA"/>
</dbReference>
<evidence type="ECO:0000313" key="8">
    <source>
        <dbReference type="EMBL" id="OGY26584.1"/>
    </source>
</evidence>
<evidence type="ECO:0000256" key="4">
    <source>
        <dbReference type="ARBA" id="ARBA00023274"/>
    </source>
</evidence>
<comment type="function">
    <text evidence="6">Binds directly to 16S ribosomal RNA.</text>
</comment>
<dbReference type="GO" id="GO:0006412">
    <property type="term" value="P:translation"/>
    <property type="evidence" value="ECO:0007669"/>
    <property type="project" value="UniProtKB-UniRule"/>
</dbReference>
<sequence>MPVIKSAKKKLRADARKKIVNLKVKIQMKSALKKFAANPAKEALAQAYSVLDTAAKKAVIPKGRANRKKARLAALLSKSAKSKPTPTKNVTSKKRRPAKISSQKR</sequence>
<dbReference type="GO" id="GO:0019843">
    <property type="term" value="F:rRNA binding"/>
    <property type="evidence" value="ECO:0007669"/>
    <property type="project" value="UniProtKB-UniRule"/>
</dbReference>
<keyword evidence="4 6" id="KW-0687">Ribonucleoprotein</keyword>
<keyword evidence="1 6" id="KW-0699">rRNA-binding</keyword>
<dbReference type="Pfam" id="PF01649">
    <property type="entry name" value="Ribosomal_S20p"/>
    <property type="match status" value="1"/>
</dbReference>
<dbReference type="SUPFAM" id="SSF46992">
    <property type="entry name" value="Ribosomal protein S20"/>
    <property type="match status" value="1"/>
</dbReference>
<dbReference type="STRING" id="1802596.A2Z11_00135"/>
<dbReference type="InterPro" id="IPR036510">
    <property type="entry name" value="Ribosomal_bS20_sf"/>
</dbReference>
<evidence type="ECO:0000313" key="9">
    <source>
        <dbReference type="Proteomes" id="UP000176389"/>
    </source>
</evidence>
<name>A0A1G1WFZ7_9BACT</name>
<evidence type="ECO:0000256" key="1">
    <source>
        <dbReference type="ARBA" id="ARBA00022730"/>
    </source>
</evidence>
<reference evidence="8 9" key="1">
    <citation type="journal article" date="2016" name="Nat. Commun.">
        <title>Thousands of microbial genomes shed light on interconnected biogeochemical processes in an aquifer system.</title>
        <authorList>
            <person name="Anantharaman K."/>
            <person name="Brown C.T."/>
            <person name="Hug L.A."/>
            <person name="Sharon I."/>
            <person name="Castelle C.J."/>
            <person name="Probst A.J."/>
            <person name="Thomas B.C."/>
            <person name="Singh A."/>
            <person name="Wilkins M.J."/>
            <person name="Karaoz U."/>
            <person name="Brodie E.L."/>
            <person name="Williams K.H."/>
            <person name="Hubbard S.S."/>
            <person name="Banfield J.F."/>
        </authorList>
    </citation>
    <scope>NUCLEOTIDE SEQUENCE [LARGE SCALE GENOMIC DNA]</scope>
</reference>
<dbReference type="GO" id="GO:1990904">
    <property type="term" value="C:ribonucleoprotein complex"/>
    <property type="evidence" value="ECO:0007669"/>
    <property type="project" value="UniProtKB-KW"/>
</dbReference>
<keyword evidence="2 6" id="KW-0694">RNA-binding</keyword>
<dbReference type="HAMAP" id="MF_00500">
    <property type="entry name" value="Ribosomal_bS20"/>
    <property type="match status" value="1"/>
</dbReference>
<dbReference type="Gene3D" id="1.20.58.110">
    <property type="entry name" value="Ribosomal protein S20"/>
    <property type="match status" value="1"/>
</dbReference>
<keyword evidence="3 6" id="KW-0689">Ribosomal protein</keyword>
<gene>
    <name evidence="6" type="primary">rpsT</name>
    <name evidence="8" type="ORF">A2Z11_00135</name>
</gene>
<accession>A0A1G1WFZ7</accession>
<proteinExistence type="inferred from homology"/>
<dbReference type="GO" id="GO:0005840">
    <property type="term" value="C:ribosome"/>
    <property type="evidence" value="ECO:0007669"/>
    <property type="project" value="UniProtKB-KW"/>
</dbReference>